<keyword evidence="1 6" id="KW-0853">WD repeat</keyword>
<keyword evidence="4" id="KW-0863">Zinc-finger</keyword>
<proteinExistence type="predicted"/>
<dbReference type="GeneID" id="19329541"/>
<keyword evidence="8" id="KW-1185">Reference proteome</keyword>
<dbReference type="InterPro" id="IPR037590">
    <property type="entry name" value="WDR24"/>
</dbReference>
<dbReference type="GO" id="GO:1904263">
    <property type="term" value="P:positive regulation of TORC1 signaling"/>
    <property type="evidence" value="ECO:0007669"/>
    <property type="project" value="TreeGrafter"/>
</dbReference>
<dbReference type="SMART" id="SM00320">
    <property type="entry name" value="WD40"/>
    <property type="match status" value="5"/>
</dbReference>
<dbReference type="GO" id="GO:0005829">
    <property type="term" value="C:cytosol"/>
    <property type="evidence" value="ECO:0007669"/>
    <property type="project" value="TreeGrafter"/>
</dbReference>
<dbReference type="PANTHER" id="PTHR46200">
    <property type="entry name" value="GATOR COMPLEX PROTEIN WDR24"/>
    <property type="match status" value="1"/>
</dbReference>
<dbReference type="InterPro" id="IPR036322">
    <property type="entry name" value="WD40_repeat_dom_sf"/>
</dbReference>
<evidence type="ECO:0000313" key="7">
    <source>
        <dbReference type="EMBL" id="EON95843.1"/>
    </source>
</evidence>
<dbReference type="Pfam" id="PF00400">
    <property type="entry name" value="WD40"/>
    <property type="match status" value="2"/>
</dbReference>
<dbReference type="KEGG" id="tmn:UCRPA7_8668"/>
<keyword evidence="3" id="KW-0677">Repeat</keyword>
<dbReference type="Gene3D" id="2.130.10.10">
    <property type="entry name" value="YVTN repeat-like/Quinoprotein amine dehydrogenase"/>
    <property type="match status" value="2"/>
</dbReference>
<dbReference type="SUPFAM" id="SSF50978">
    <property type="entry name" value="WD40 repeat-like"/>
    <property type="match status" value="1"/>
</dbReference>
<dbReference type="RefSeq" id="XP_007919370.1">
    <property type="nucleotide sequence ID" value="XM_007921179.1"/>
</dbReference>
<dbReference type="EMBL" id="KB933372">
    <property type="protein sequence ID" value="EON95843.1"/>
    <property type="molecule type" value="Genomic_DNA"/>
</dbReference>
<dbReference type="PROSITE" id="PS50294">
    <property type="entry name" value="WD_REPEATS_REGION"/>
    <property type="match status" value="1"/>
</dbReference>
<dbReference type="eggNOG" id="KOG0269">
    <property type="taxonomic scope" value="Eukaryota"/>
</dbReference>
<dbReference type="PANTHER" id="PTHR46200:SF1">
    <property type="entry name" value="GATOR COMPLEX PROTEIN WDR24"/>
    <property type="match status" value="1"/>
</dbReference>
<gene>
    <name evidence="7" type="ORF">UCRPA7_8668</name>
</gene>
<dbReference type="GO" id="GO:0008270">
    <property type="term" value="F:zinc ion binding"/>
    <property type="evidence" value="ECO:0007669"/>
    <property type="project" value="UniProtKB-KW"/>
</dbReference>
<dbReference type="InterPro" id="IPR015943">
    <property type="entry name" value="WD40/YVTN_repeat-like_dom_sf"/>
</dbReference>
<dbReference type="InterPro" id="IPR019775">
    <property type="entry name" value="WD40_repeat_CS"/>
</dbReference>
<dbReference type="InterPro" id="IPR001680">
    <property type="entry name" value="WD40_rpt"/>
</dbReference>
<dbReference type="Proteomes" id="UP000014074">
    <property type="component" value="Unassembled WGS sequence"/>
</dbReference>
<dbReference type="PROSITE" id="PS50082">
    <property type="entry name" value="WD_REPEATS_2"/>
    <property type="match status" value="2"/>
</dbReference>
<organism evidence="7 8">
    <name type="scientific">Phaeoacremonium minimum (strain UCR-PA7)</name>
    <name type="common">Esca disease fungus</name>
    <name type="synonym">Togninia minima</name>
    <dbReference type="NCBI Taxonomy" id="1286976"/>
    <lineage>
        <taxon>Eukaryota</taxon>
        <taxon>Fungi</taxon>
        <taxon>Dikarya</taxon>
        <taxon>Ascomycota</taxon>
        <taxon>Pezizomycotina</taxon>
        <taxon>Sordariomycetes</taxon>
        <taxon>Sordariomycetidae</taxon>
        <taxon>Togniniales</taxon>
        <taxon>Togniniaceae</taxon>
        <taxon>Phaeoacremonium</taxon>
    </lineage>
</organism>
<keyword evidence="2" id="KW-0479">Metal-binding</keyword>
<dbReference type="AlphaFoldDB" id="R8B960"/>
<evidence type="ECO:0000256" key="2">
    <source>
        <dbReference type="ARBA" id="ARBA00022723"/>
    </source>
</evidence>
<name>R8B960_PHAM7</name>
<dbReference type="HOGENOM" id="CLU_614211_0_0_1"/>
<evidence type="ECO:0000256" key="1">
    <source>
        <dbReference type="ARBA" id="ARBA00022574"/>
    </source>
</evidence>
<feature type="repeat" description="WD" evidence="6">
    <location>
        <begin position="153"/>
        <end position="195"/>
    </location>
</feature>
<evidence type="ECO:0000256" key="5">
    <source>
        <dbReference type="ARBA" id="ARBA00022833"/>
    </source>
</evidence>
<accession>R8B960</accession>
<keyword evidence="5" id="KW-0862">Zinc</keyword>
<evidence type="ECO:0000313" key="8">
    <source>
        <dbReference type="Proteomes" id="UP000014074"/>
    </source>
</evidence>
<evidence type="ECO:0000256" key="3">
    <source>
        <dbReference type="ARBA" id="ARBA00022737"/>
    </source>
</evidence>
<reference evidence="8" key="1">
    <citation type="journal article" date="2013" name="Genome Announc.">
        <title>Draft genome sequence of the ascomycete Phaeoacremonium aleophilum strain UCR-PA7, a causal agent of the esca disease complex in grapevines.</title>
        <authorList>
            <person name="Blanco-Ulate B."/>
            <person name="Rolshausen P."/>
            <person name="Cantu D."/>
        </authorList>
    </citation>
    <scope>NUCLEOTIDE SEQUENCE [LARGE SCALE GENOMIC DNA]</scope>
    <source>
        <strain evidence="8">UCR-PA7</strain>
    </source>
</reference>
<dbReference type="PROSITE" id="PS00678">
    <property type="entry name" value="WD_REPEATS_1"/>
    <property type="match status" value="1"/>
</dbReference>
<feature type="repeat" description="WD" evidence="6">
    <location>
        <begin position="250"/>
        <end position="291"/>
    </location>
</feature>
<dbReference type="GO" id="GO:0016239">
    <property type="term" value="P:positive regulation of macroautophagy"/>
    <property type="evidence" value="ECO:0007669"/>
    <property type="project" value="TreeGrafter"/>
</dbReference>
<dbReference type="GO" id="GO:0061700">
    <property type="term" value="C:GATOR2 complex"/>
    <property type="evidence" value="ECO:0007669"/>
    <property type="project" value="TreeGrafter"/>
</dbReference>
<protein>
    <submittedName>
        <fullName evidence="7">Putative wd repeat-containing protein</fullName>
    </submittedName>
</protein>
<evidence type="ECO:0000256" key="6">
    <source>
        <dbReference type="PROSITE-ProRule" id="PRU00221"/>
    </source>
</evidence>
<dbReference type="OrthoDB" id="60955at2759"/>
<dbReference type="GO" id="GO:0005774">
    <property type="term" value="C:vacuolar membrane"/>
    <property type="evidence" value="ECO:0007669"/>
    <property type="project" value="TreeGrafter"/>
</dbReference>
<evidence type="ECO:0000256" key="4">
    <source>
        <dbReference type="ARBA" id="ARBA00022771"/>
    </source>
</evidence>
<sequence>MYNRDKIMRKLLGKPTVESSHDTTVGVTSSPLPAAYRPSAAQNALFNAGVPIACLAKSPDGRCAILAGRHILKVVKLDGLTVKEGTDLRATITSQPSSKVNSTADQLSIKDVNWPSGRGDTTVFTACANGKIFQYDLARMGGPDGGQMEVVQMREDSRQVNTLDVNPHRGTYLLSGSQDGIVRCFDIRSPQRSQLGFLTYRSVQAFKCNAEGVRHVKWSPKDGFYFACATEQGVVLKWDIRKSTAPILRINGHEKACASIAWHPDGEHLISGGSDNKCFVWDVSSRAEKRQKPKWTLNTPAPIASVAWRPGTWSATAQGKRTAQVAVTYDDSSQMRHGINACHIWDLARPTLPFKELQNFDAPPAALLWHDQDLLWTAGHDGLFNQFDIAFAPKVMDRTSVSTMALSSQGDVLMFLDERPVARRPAKANTEYTLSTYSEHHSSGRP</sequence>